<dbReference type="InterPro" id="IPR027417">
    <property type="entry name" value="P-loop_NTPase"/>
</dbReference>
<evidence type="ECO:0000259" key="3">
    <source>
        <dbReference type="Pfam" id="PF07724"/>
    </source>
</evidence>
<dbReference type="SUPFAM" id="SSF52540">
    <property type="entry name" value="P-loop containing nucleoside triphosphate hydrolases"/>
    <property type="match status" value="1"/>
</dbReference>
<accession>A0A822Y751</accession>
<organism evidence="4 5">
    <name type="scientific">Nelumbo nucifera</name>
    <name type="common">Sacred lotus</name>
    <dbReference type="NCBI Taxonomy" id="4432"/>
    <lineage>
        <taxon>Eukaryota</taxon>
        <taxon>Viridiplantae</taxon>
        <taxon>Streptophyta</taxon>
        <taxon>Embryophyta</taxon>
        <taxon>Tracheophyta</taxon>
        <taxon>Spermatophyta</taxon>
        <taxon>Magnoliopsida</taxon>
        <taxon>Proteales</taxon>
        <taxon>Nelumbonaceae</taxon>
        <taxon>Nelumbo</taxon>
    </lineage>
</organism>
<evidence type="ECO:0000313" key="5">
    <source>
        <dbReference type="Proteomes" id="UP000607653"/>
    </source>
</evidence>
<reference evidence="4 5" key="1">
    <citation type="journal article" date="2020" name="Mol. Biol. Evol.">
        <title>Distinct Expression and Methylation Patterns for Genes with Different Fates following a Single Whole-Genome Duplication in Flowering Plants.</title>
        <authorList>
            <person name="Shi T."/>
            <person name="Rahmani R.S."/>
            <person name="Gugger P.F."/>
            <person name="Wang M."/>
            <person name="Li H."/>
            <person name="Zhang Y."/>
            <person name="Li Z."/>
            <person name="Wang Q."/>
            <person name="Van de Peer Y."/>
            <person name="Marchal K."/>
            <person name="Chen J."/>
        </authorList>
    </citation>
    <scope>NUCLEOTIDE SEQUENCE [LARGE SCALE GENOMIC DNA]</scope>
    <source>
        <tissue evidence="4">Leaf</tissue>
    </source>
</reference>
<dbReference type="PRINTS" id="PR00300">
    <property type="entry name" value="CLPPROTEASEA"/>
</dbReference>
<proteinExistence type="predicted"/>
<feature type="domain" description="ATPase AAA-type core" evidence="3">
    <location>
        <begin position="10"/>
        <end position="105"/>
    </location>
</feature>
<dbReference type="InterPro" id="IPR001270">
    <property type="entry name" value="ClpA/B"/>
</dbReference>
<dbReference type="PANTHER" id="PTHR11638:SF18">
    <property type="entry name" value="HEAT SHOCK PROTEIN 104"/>
    <property type="match status" value="1"/>
</dbReference>
<evidence type="ECO:0000313" key="4">
    <source>
        <dbReference type="EMBL" id="DAD28330.1"/>
    </source>
</evidence>
<dbReference type="EMBL" id="DUZY01000002">
    <property type="protein sequence ID" value="DAD28330.1"/>
    <property type="molecule type" value="Genomic_DNA"/>
</dbReference>
<dbReference type="AlphaFoldDB" id="A0A822Y751"/>
<dbReference type="GO" id="GO:0016887">
    <property type="term" value="F:ATP hydrolysis activity"/>
    <property type="evidence" value="ECO:0007669"/>
    <property type="project" value="InterPro"/>
</dbReference>
<dbReference type="Pfam" id="PF07724">
    <property type="entry name" value="AAA_2"/>
    <property type="match status" value="1"/>
</dbReference>
<protein>
    <recommendedName>
        <fullName evidence="3">ATPase AAA-type core domain-containing protein</fullName>
    </recommendedName>
</protein>
<sequence>MKKAGSSLRLRRRPYNVILFDEVEKAHISVFNTLLQVLDDGRLADGQGRTVDFTNTVIIMTSNLGAEHLLAELMGKCTIQSARERVMQEVRRHFRPKLLNRVDEIVVFDPLPSCRVV</sequence>
<dbReference type="GO" id="GO:0005524">
    <property type="term" value="F:ATP binding"/>
    <property type="evidence" value="ECO:0007669"/>
    <property type="project" value="UniProtKB-KW"/>
</dbReference>
<dbReference type="Proteomes" id="UP000607653">
    <property type="component" value="Unassembled WGS sequence"/>
</dbReference>
<evidence type="ECO:0000256" key="1">
    <source>
        <dbReference type="ARBA" id="ARBA00022741"/>
    </source>
</evidence>
<dbReference type="InterPro" id="IPR050130">
    <property type="entry name" value="ClpA_ClpB"/>
</dbReference>
<keyword evidence="1" id="KW-0547">Nucleotide-binding</keyword>
<name>A0A822Y751_NELNU</name>
<keyword evidence="2" id="KW-0067">ATP-binding</keyword>
<comment type="caution">
    <text evidence="4">The sequence shown here is derived from an EMBL/GenBank/DDBJ whole genome shotgun (WGS) entry which is preliminary data.</text>
</comment>
<dbReference type="Gene3D" id="3.40.50.300">
    <property type="entry name" value="P-loop containing nucleotide triphosphate hydrolases"/>
    <property type="match status" value="1"/>
</dbReference>
<evidence type="ECO:0000256" key="2">
    <source>
        <dbReference type="ARBA" id="ARBA00022840"/>
    </source>
</evidence>
<keyword evidence="5" id="KW-1185">Reference proteome</keyword>
<dbReference type="InterPro" id="IPR003959">
    <property type="entry name" value="ATPase_AAA_core"/>
</dbReference>
<gene>
    <name evidence="4" type="ORF">HUJ06_029798</name>
</gene>
<dbReference type="PANTHER" id="PTHR11638">
    <property type="entry name" value="ATP-DEPENDENT CLP PROTEASE"/>
    <property type="match status" value="1"/>
</dbReference>